<dbReference type="Proteomes" id="UP000093391">
    <property type="component" value="Chromosome"/>
</dbReference>
<accession>A0A1B2LZI1</accession>
<sequence length="488" mass="52718">MLPSIPASNIVNINPAVVGTGGTPLALNAVVLSDSSIYPIREYNNADAVADAFGINSHEHRFAQIYFNGIENATLVPESLFIAKYNTGDVAAKLIGASLRTRELADIQKIKGQLNISVDGVVMAAAIDLSRATSFSNAAEVITTLVGVLCYFDTQIQAFIIKSTSTGGSSALSFATGDVADSLGLSKQSGAIVDNASTTDTVESTVKRITGYTLNFASITYIGHYFNIDLCKQIAKWNSQQNSRYWFVYYNEEPTALMPNNDTCFGAWLKEYEIDGTTPIYGGLEQAALACSYAASINFNEINGRATMDFKGQSGMAATITDQDDAKALESNGYAYYGAWATANDRFVFFRHTVVSGKFKWVDAYLNQVYFNSQLQLAYVTMLKNYKSVPYNAEGKAIHRAAAKDPIDQMFNFGGIQAGVTLSSQQKALINREAGFDAASQLYSNGVAMSVGDATPQIRGKRASLPLKLWYTDGGSVHTVNLASINVQ</sequence>
<dbReference type="STRING" id="1789224.BFG52_08145"/>
<dbReference type="EMBL" id="CP016895">
    <property type="protein sequence ID" value="AOA58327.1"/>
    <property type="molecule type" value="Genomic_DNA"/>
</dbReference>
<dbReference type="OrthoDB" id="7494486at2"/>
<organism evidence="1 2">
    <name type="scientific">Acinetobacter larvae</name>
    <dbReference type="NCBI Taxonomy" id="1789224"/>
    <lineage>
        <taxon>Bacteria</taxon>
        <taxon>Pseudomonadati</taxon>
        <taxon>Pseudomonadota</taxon>
        <taxon>Gammaproteobacteria</taxon>
        <taxon>Moraxellales</taxon>
        <taxon>Moraxellaceae</taxon>
        <taxon>Acinetobacter</taxon>
    </lineage>
</organism>
<name>A0A1B2LZI1_9GAMM</name>
<dbReference type="Pfam" id="PF11863">
    <property type="entry name" value="DUF3383"/>
    <property type="match status" value="1"/>
</dbReference>
<reference evidence="1 2" key="1">
    <citation type="submission" date="2016-08" db="EMBL/GenBank/DDBJ databases">
        <authorList>
            <person name="Seilhamer J.J."/>
        </authorList>
    </citation>
    <scope>NUCLEOTIDE SEQUENCE [LARGE SCALE GENOMIC DNA]</scope>
    <source>
        <strain evidence="1 2">BRTC-1</strain>
    </source>
</reference>
<protein>
    <recommendedName>
        <fullName evidence="3">Phage tail protein</fullName>
    </recommendedName>
</protein>
<evidence type="ECO:0008006" key="3">
    <source>
        <dbReference type="Google" id="ProtNLM"/>
    </source>
</evidence>
<gene>
    <name evidence="1" type="ORF">BFG52_08145</name>
</gene>
<dbReference type="InterPro" id="IPR021808">
    <property type="entry name" value="DUF3383"/>
</dbReference>
<evidence type="ECO:0000313" key="1">
    <source>
        <dbReference type="EMBL" id="AOA58327.1"/>
    </source>
</evidence>
<dbReference type="KEGG" id="ala:BFG52_08145"/>
<proteinExistence type="predicted"/>
<evidence type="ECO:0000313" key="2">
    <source>
        <dbReference type="Proteomes" id="UP000093391"/>
    </source>
</evidence>
<dbReference type="AlphaFoldDB" id="A0A1B2LZI1"/>
<keyword evidence="2" id="KW-1185">Reference proteome</keyword>
<dbReference type="RefSeq" id="WP_067554543.1">
    <property type="nucleotide sequence ID" value="NZ_CP016895.1"/>
</dbReference>